<reference evidence="2 3" key="1">
    <citation type="submission" date="2019-05" db="EMBL/GenBank/DDBJ databases">
        <title>Another draft genome of Portunus trituberculatus and its Hox gene families provides insights of decapod evolution.</title>
        <authorList>
            <person name="Jeong J.-H."/>
            <person name="Song I."/>
            <person name="Kim S."/>
            <person name="Choi T."/>
            <person name="Kim D."/>
            <person name="Ryu S."/>
            <person name="Kim W."/>
        </authorList>
    </citation>
    <scope>NUCLEOTIDE SEQUENCE [LARGE SCALE GENOMIC DNA]</scope>
    <source>
        <tissue evidence="2">Muscle</tissue>
    </source>
</reference>
<dbReference type="AlphaFoldDB" id="A0A5B7JLP8"/>
<evidence type="ECO:0000313" key="3">
    <source>
        <dbReference type="Proteomes" id="UP000324222"/>
    </source>
</evidence>
<proteinExistence type="predicted"/>
<keyword evidence="3" id="KW-1185">Reference proteome</keyword>
<accession>A0A5B7JLP8</accession>
<dbReference type="Proteomes" id="UP000324222">
    <property type="component" value="Unassembled WGS sequence"/>
</dbReference>
<gene>
    <name evidence="2" type="ORF">E2C01_090395</name>
</gene>
<protein>
    <submittedName>
        <fullName evidence="2">Uncharacterized protein</fullName>
    </submittedName>
</protein>
<name>A0A5B7JLP8_PORTR</name>
<dbReference type="EMBL" id="VSRR010101303">
    <property type="protein sequence ID" value="MPC95196.1"/>
    <property type="molecule type" value="Genomic_DNA"/>
</dbReference>
<evidence type="ECO:0000256" key="1">
    <source>
        <dbReference type="SAM" id="MobiDB-lite"/>
    </source>
</evidence>
<feature type="region of interest" description="Disordered" evidence="1">
    <location>
        <begin position="53"/>
        <end position="76"/>
    </location>
</feature>
<sequence length="76" mass="7955">MAASSTAFPTSRFNAEQGVLLPRRITTLAGDTKPQDMRHTASTTVAGVFTEQATPDGRGEDLWVAGSGRGSVSCNN</sequence>
<organism evidence="2 3">
    <name type="scientific">Portunus trituberculatus</name>
    <name type="common">Swimming crab</name>
    <name type="synonym">Neptunus trituberculatus</name>
    <dbReference type="NCBI Taxonomy" id="210409"/>
    <lineage>
        <taxon>Eukaryota</taxon>
        <taxon>Metazoa</taxon>
        <taxon>Ecdysozoa</taxon>
        <taxon>Arthropoda</taxon>
        <taxon>Crustacea</taxon>
        <taxon>Multicrustacea</taxon>
        <taxon>Malacostraca</taxon>
        <taxon>Eumalacostraca</taxon>
        <taxon>Eucarida</taxon>
        <taxon>Decapoda</taxon>
        <taxon>Pleocyemata</taxon>
        <taxon>Brachyura</taxon>
        <taxon>Eubrachyura</taxon>
        <taxon>Portunoidea</taxon>
        <taxon>Portunidae</taxon>
        <taxon>Portuninae</taxon>
        <taxon>Portunus</taxon>
    </lineage>
</organism>
<comment type="caution">
    <text evidence="2">The sequence shown here is derived from an EMBL/GenBank/DDBJ whole genome shotgun (WGS) entry which is preliminary data.</text>
</comment>
<evidence type="ECO:0000313" key="2">
    <source>
        <dbReference type="EMBL" id="MPC95196.1"/>
    </source>
</evidence>